<evidence type="ECO:0000256" key="6">
    <source>
        <dbReference type="ARBA" id="ARBA00023136"/>
    </source>
</evidence>
<feature type="transmembrane region" description="Helical" evidence="7">
    <location>
        <begin position="158"/>
        <end position="176"/>
    </location>
</feature>
<dbReference type="InterPro" id="IPR018460">
    <property type="entry name" value="Battenin_disease_Cln3_subgr"/>
</dbReference>
<keyword evidence="8" id="KW-1185">Reference proteome</keyword>
<evidence type="ECO:0000256" key="5">
    <source>
        <dbReference type="ARBA" id="ARBA00022989"/>
    </source>
</evidence>
<accession>A0A7I4YRY7</accession>
<keyword evidence="7" id="KW-0458">Lysosome</keyword>
<feature type="transmembrane region" description="Helical" evidence="7">
    <location>
        <begin position="404"/>
        <end position="427"/>
    </location>
</feature>
<protein>
    <recommendedName>
        <fullName evidence="7">Battenin</fullName>
    </recommendedName>
</protein>
<organism evidence="8 9">
    <name type="scientific">Haemonchus contortus</name>
    <name type="common">Barber pole worm</name>
    <dbReference type="NCBI Taxonomy" id="6289"/>
    <lineage>
        <taxon>Eukaryota</taxon>
        <taxon>Metazoa</taxon>
        <taxon>Ecdysozoa</taxon>
        <taxon>Nematoda</taxon>
        <taxon>Chromadorea</taxon>
        <taxon>Rhabditida</taxon>
        <taxon>Rhabditina</taxon>
        <taxon>Rhabditomorpha</taxon>
        <taxon>Strongyloidea</taxon>
        <taxon>Trichostrongylidae</taxon>
        <taxon>Haemonchus</taxon>
    </lineage>
</organism>
<dbReference type="InterPro" id="IPR003492">
    <property type="entry name" value="Battenin_disease_Cln3"/>
</dbReference>
<dbReference type="InterPro" id="IPR036259">
    <property type="entry name" value="MFS_trans_sf"/>
</dbReference>
<feature type="transmembrane region" description="Helical" evidence="7">
    <location>
        <begin position="16"/>
        <end position="36"/>
    </location>
</feature>
<feature type="transmembrane region" description="Helical" evidence="7">
    <location>
        <begin position="188"/>
        <end position="208"/>
    </location>
</feature>
<dbReference type="GO" id="GO:0005765">
    <property type="term" value="C:lysosomal membrane"/>
    <property type="evidence" value="ECO:0007669"/>
    <property type="project" value="UniProtKB-SubCell"/>
</dbReference>
<keyword evidence="3" id="KW-0813">Transport</keyword>
<dbReference type="OrthoDB" id="5965864at2759"/>
<feature type="transmembrane region" description="Helical" evidence="7">
    <location>
        <begin position="364"/>
        <end position="383"/>
    </location>
</feature>
<evidence type="ECO:0000256" key="4">
    <source>
        <dbReference type="ARBA" id="ARBA00022692"/>
    </source>
</evidence>
<evidence type="ECO:0000256" key="7">
    <source>
        <dbReference type="RuleBase" id="RU361113"/>
    </source>
</evidence>
<dbReference type="PANTHER" id="PTHR10981:SF0">
    <property type="entry name" value="BATTENIN"/>
    <property type="match status" value="1"/>
</dbReference>
<feature type="transmembrane region" description="Helical" evidence="7">
    <location>
        <begin position="337"/>
        <end position="358"/>
    </location>
</feature>
<reference evidence="9" key="1">
    <citation type="submission" date="2020-12" db="UniProtKB">
        <authorList>
            <consortium name="WormBaseParasite"/>
        </authorList>
    </citation>
    <scope>IDENTIFICATION</scope>
    <source>
        <strain evidence="9">MHco3</strain>
    </source>
</reference>
<keyword evidence="4 7" id="KW-0812">Transmembrane</keyword>
<dbReference type="WBParaSite" id="HCON_00126570-00001">
    <property type="protein sequence ID" value="HCON_00126570-00001"/>
    <property type="gene ID" value="HCON_00126570"/>
</dbReference>
<comment type="similarity">
    <text evidence="2 7">Belongs to the battenin family.</text>
</comment>
<sequence length="438" mass="48290">MGAGPEKKSVAIRNMISFWIFGMCNNFAYSVMLGAAQDILKRNSESATPNANNTEHCVEHITFRDCAPASAGVVLICNILPCLIVKLLCPFFMHHIPYGVRHFIICMSQTASLMVTAWANSVPTALVGVLLASFSCGFGETTYLGLASHYSKNSISTWSSGSGMAGFAGTFSYAVLTDDNLLALTPRNAMLVMLVVPISFTFSYYFILVRAPTIPAISATKPSTWLDFSTPYDRDLTRADSESTATDKTAKDGVSVEAQNRPLTEQLLVVKSLLKYMIPFGTVYFMQYFVKQGLIELVVFDCAHGFHTTPSSQYRWYQVFYHIGVFLSRSSINIIHLNFICISLLAVVQTLTTVVIFITAIYAFIPYFGIVCGIMFFIGVVGGTNYANTFYHIHRKVDPTIREFALSTVTFADTIGILAAAVAAIPVHNWICAMKWYG</sequence>
<dbReference type="PRINTS" id="PR01315">
    <property type="entry name" value="BATTENIN"/>
</dbReference>
<evidence type="ECO:0000313" key="9">
    <source>
        <dbReference type="WBParaSite" id="HCON_00126570-00001"/>
    </source>
</evidence>
<dbReference type="SUPFAM" id="SSF103473">
    <property type="entry name" value="MFS general substrate transporter"/>
    <property type="match status" value="1"/>
</dbReference>
<dbReference type="Proteomes" id="UP000025227">
    <property type="component" value="Unplaced"/>
</dbReference>
<dbReference type="GO" id="GO:0012505">
    <property type="term" value="C:endomembrane system"/>
    <property type="evidence" value="ECO:0007669"/>
    <property type="project" value="UniProtKB-SubCell"/>
</dbReference>
<comment type="subcellular location">
    <subcellularLocation>
        <location evidence="1">Endomembrane system</location>
        <topology evidence="1">Multi-pass membrane protein</topology>
    </subcellularLocation>
    <subcellularLocation>
        <location evidence="7">Lysosome membrane</location>
        <topology evidence="7">Multi-pass membrane protein</topology>
    </subcellularLocation>
</comment>
<evidence type="ECO:0000256" key="1">
    <source>
        <dbReference type="ARBA" id="ARBA00004127"/>
    </source>
</evidence>
<dbReference type="PANTHER" id="PTHR10981">
    <property type="entry name" value="BATTENIN"/>
    <property type="match status" value="1"/>
</dbReference>
<evidence type="ECO:0000256" key="3">
    <source>
        <dbReference type="ARBA" id="ARBA00022448"/>
    </source>
</evidence>
<dbReference type="AlphaFoldDB" id="A0A7I4YRY7"/>
<dbReference type="GO" id="GO:0007040">
    <property type="term" value="P:lysosome organization"/>
    <property type="evidence" value="ECO:0007669"/>
    <property type="project" value="TreeGrafter"/>
</dbReference>
<evidence type="ECO:0000313" key="8">
    <source>
        <dbReference type="Proteomes" id="UP000025227"/>
    </source>
</evidence>
<dbReference type="Pfam" id="PF02487">
    <property type="entry name" value="CLN3"/>
    <property type="match status" value="1"/>
</dbReference>
<evidence type="ECO:0000256" key="2">
    <source>
        <dbReference type="ARBA" id="ARBA00007467"/>
    </source>
</evidence>
<feature type="transmembrane region" description="Helical" evidence="7">
    <location>
        <begin position="69"/>
        <end position="88"/>
    </location>
</feature>
<keyword evidence="6 7" id="KW-0472">Membrane</keyword>
<dbReference type="GO" id="GO:0051453">
    <property type="term" value="P:regulation of intracellular pH"/>
    <property type="evidence" value="ECO:0007669"/>
    <property type="project" value="TreeGrafter"/>
</dbReference>
<dbReference type="PIRSF" id="PIRSF015974">
    <property type="entry name" value="CLN3_BTN1"/>
    <property type="match status" value="1"/>
</dbReference>
<keyword evidence="5 7" id="KW-1133">Transmembrane helix</keyword>
<proteinExistence type="inferred from homology"/>
<name>A0A7I4YRY7_HAECO</name>